<dbReference type="PANTHER" id="PTHR36166">
    <property type="entry name" value="CHROMOSOME 9, WHOLE GENOME SHOTGUN SEQUENCE"/>
    <property type="match status" value="1"/>
</dbReference>
<keyword evidence="2" id="KW-1185">Reference proteome</keyword>
<dbReference type="CDD" id="cd07822">
    <property type="entry name" value="SRPBCC_4"/>
    <property type="match status" value="1"/>
</dbReference>
<dbReference type="SUPFAM" id="SSF55961">
    <property type="entry name" value="Bet v1-like"/>
    <property type="match status" value="1"/>
</dbReference>
<organism evidence="1 2">
    <name type="scientific">Planoprotostelium fungivorum</name>
    <dbReference type="NCBI Taxonomy" id="1890364"/>
    <lineage>
        <taxon>Eukaryota</taxon>
        <taxon>Amoebozoa</taxon>
        <taxon>Evosea</taxon>
        <taxon>Variosea</taxon>
        <taxon>Cavosteliida</taxon>
        <taxon>Cavosteliaceae</taxon>
        <taxon>Planoprotostelium</taxon>
    </lineage>
</organism>
<proteinExistence type="predicted"/>
<dbReference type="InParanoid" id="A0A2P6MZR7"/>
<dbReference type="OrthoDB" id="509124at2759"/>
<reference evidence="1 2" key="1">
    <citation type="journal article" date="2018" name="Genome Biol. Evol.">
        <title>Multiple Roots of Fruiting Body Formation in Amoebozoa.</title>
        <authorList>
            <person name="Hillmann F."/>
            <person name="Forbes G."/>
            <person name="Novohradska S."/>
            <person name="Ferling I."/>
            <person name="Riege K."/>
            <person name="Groth M."/>
            <person name="Westermann M."/>
            <person name="Marz M."/>
            <person name="Spaller T."/>
            <person name="Winckler T."/>
            <person name="Schaap P."/>
            <person name="Glockner G."/>
        </authorList>
    </citation>
    <scope>NUCLEOTIDE SEQUENCE [LARGE SCALE GENOMIC DNA]</scope>
    <source>
        <strain evidence="1 2">Jena</strain>
    </source>
</reference>
<dbReference type="InterPro" id="IPR023393">
    <property type="entry name" value="START-like_dom_sf"/>
</dbReference>
<dbReference type="EMBL" id="MDYQ01000275">
    <property type="protein sequence ID" value="PRP77201.1"/>
    <property type="molecule type" value="Genomic_DNA"/>
</dbReference>
<name>A0A2P6MZR7_9EUKA</name>
<dbReference type="AlphaFoldDB" id="A0A2P6MZR7"/>
<dbReference type="Proteomes" id="UP000241769">
    <property type="component" value="Unassembled WGS sequence"/>
</dbReference>
<dbReference type="Pfam" id="PF10604">
    <property type="entry name" value="Polyketide_cyc2"/>
    <property type="match status" value="1"/>
</dbReference>
<accession>A0A2P6MZR7</accession>
<dbReference type="PANTHER" id="PTHR36166:SF1">
    <property type="entry name" value="SRPBCC DOMAIN-CONTAINING PROTEIN"/>
    <property type="match status" value="1"/>
</dbReference>
<dbReference type="Gene3D" id="3.30.530.20">
    <property type="match status" value="1"/>
</dbReference>
<evidence type="ECO:0000313" key="1">
    <source>
        <dbReference type="EMBL" id="PRP77201.1"/>
    </source>
</evidence>
<comment type="caution">
    <text evidence="1">The sequence shown here is derived from an EMBL/GenBank/DDBJ whole genome shotgun (WGS) entry which is preliminary data.</text>
</comment>
<sequence>MSNWRDSISTSIDITAPPAKVFSVLTDFETYPLWNPFLLSVTPSTTPVLPGITLTNIIKSGDSNMTFRPTVTAFQKDRRFEWLGKLLWGGLFDGRHHFTIVESKEGGCTLVHGEDFSGLIVWLGRISGGQWYKNLMQQTRGGFIRMNEELKRRTEETK</sequence>
<protein>
    <submittedName>
        <fullName evidence="1">Polyketide cyclase/dehydrase</fullName>
    </submittedName>
</protein>
<dbReference type="InterPro" id="IPR019587">
    <property type="entry name" value="Polyketide_cyclase/dehydratase"/>
</dbReference>
<gene>
    <name evidence="1" type="ORF">PROFUN_13387</name>
</gene>
<dbReference type="STRING" id="1890364.A0A2P6MZR7"/>
<evidence type="ECO:0000313" key="2">
    <source>
        <dbReference type="Proteomes" id="UP000241769"/>
    </source>
</evidence>